<keyword evidence="5" id="KW-1185">Reference proteome</keyword>
<proteinExistence type="predicted"/>
<dbReference type="EMBL" id="MCFI01000007">
    <property type="protein sequence ID" value="ORY83709.1"/>
    <property type="molecule type" value="Genomic_DNA"/>
</dbReference>
<feature type="region of interest" description="Disordered" evidence="1">
    <location>
        <begin position="83"/>
        <end position="183"/>
    </location>
</feature>
<dbReference type="SMART" id="SM00546">
    <property type="entry name" value="CUE"/>
    <property type="match status" value="1"/>
</dbReference>
<feature type="chain" id="PRO_5011008242" description="CUE domain-containing protein" evidence="2">
    <location>
        <begin position="22"/>
        <end position="183"/>
    </location>
</feature>
<dbReference type="STRING" id="56484.A0A1Y2FIE0"/>
<accession>A0A1Y2FIE0</accession>
<reference evidence="4 5" key="1">
    <citation type="submission" date="2016-07" db="EMBL/GenBank/DDBJ databases">
        <title>Pervasive Adenine N6-methylation of Active Genes in Fungi.</title>
        <authorList>
            <consortium name="DOE Joint Genome Institute"/>
            <person name="Mondo S.J."/>
            <person name="Dannebaum R.O."/>
            <person name="Kuo R.C."/>
            <person name="Labutti K."/>
            <person name="Haridas S."/>
            <person name="Kuo A."/>
            <person name="Salamov A."/>
            <person name="Ahrendt S.R."/>
            <person name="Lipzen A."/>
            <person name="Sullivan W."/>
            <person name="Andreopoulos W.B."/>
            <person name="Clum A."/>
            <person name="Lindquist E."/>
            <person name="Daum C."/>
            <person name="Ramamoorthy G.K."/>
            <person name="Gryganskyi A."/>
            <person name="Culley D."/>
            <person name="Magnuson J.K."/>
            <person name="James T.Y."/>
            <person name="O'Malley M.A."/>
            <person name="Stajich J.E."/>
            <person name="Spatafora J.W."/>
            <person name="Visel A."/>
            <person name="Grigoriev I.V."/>
        </authorList>
    </citation>
    <scope>NUCLEOTIDE SEQUENCE [LARGE SCALE GENOMIC DNA]</scope>
    <source>
        <strain evidence="4 5">12-1054</strain>
    </source>
</reference>
<feature type="signal peptide" evidence="2">
    <location>
        <begin position="1"/>
        <end position="21"/>
    </location>
</feature>
<dbReference type="GeneID" id="63788348"/>
<evidence type="ECO:0000259" key="3">
    <source>
        <dbReference type="PROSITE" id="PS51140"/>
    </source>
</evidence>
<dbReference type="AlphaFoldDB" id="A0A1Y2FIE0"/>
<feature type="domain" description="CUE" evidence="3">
    <location>
        <begin position="34"/>
        <end position="76"/>
    </location>
</feature>
<feature type="compositionally biased region" description="Low complexity" evidence="1">
    <location>
        <begin position="86"/>
        <end position="125"/>
    </location>
</feature>
<dbReference type="InterPro" id="IPR003892">
    <property type="entry name" value="CUE"/>
</dbReference>
<dbReference type="Pfam" id="PF02845">
    <property type="entry name" value="CUE"/>
    <property type="match status" value="1"/>
</dbReference>
<evidence type="ECO:0000256" key="1">
    <source>
        <dbReference type="SAM" id="MobiDB-lite"/>
    </source>
</evidence>
<sequence length="183" mass="20283">MSWVLLLVAAAILFFFLKYFTQESPLSQDEAKSWVDRNIDHVAVMFPQIDRAAIAYDLSKTRNVEQTIETLLAERPLPACPRDSPYSSYRVTTSASSSSAASGTAAGATRGGHAAVSSGQQQQQQHPDLVQRFNLQGRSAETGDVKYTWSKERAQREATLKKRKEDAILRAREKMASTESKTA</sequence>
<dbReference type="GO" id="GO:0043130">
    <property type="term" value="F:ubiquitin binding"/>
    <property type="evidence" value="ECO:0007669"/>
    <property type="project" value="InterPro"/>
</dbReference>
<dbReference type="PROSITE" id="PS51140">
    <property type="entry name" value="CUE"/>
    <property type="match status" value="1"/>
</dbReference>
<feature type="compositionally biased region" description="Basic and acidic residues" evidence="1">
    <location>
        <begin position="141"/>
        <end position="183"/>
    </location>
</feature>
<dbReference type="CDD" id="cd14376">
    <property type="entry name" value="CUE_AUP1_AMFR_like"/>
    <property type="match status" value="1"/>
</dbReference>
<dbReference type="Proteomes" id="UP000193685">
    <property type="component" value="Unassembled WGS sequence"/>
</dbReference>
<dbReference type="OMA" id="YTWSKER"/>
<dbReference type="RefSeq" id="XP_040726004.1">
    <property type="nucleotide sequence ID" value="XM_040871749.1"/>
</dbReference>
<protein>
    <recommendedName>
        <fullName evidence="3">CUE domain-containing protein</fullName>
    </recommendedName>
</protein>
<evidence type="ECO:0000313" key="5">
    <source>
        <dbReference type="Proteomes" id="UP000193685"/>
    </source>
</evidence>
<organism evidence="4 5">
    <name type="scientific">Protomyces lactucae-debilis</name>
    <dbReference type="NCBI Taxonomy" id="2754530"/>
    <lineage>
        <taxon>Eukaryota</taxon>
        <taxon>Fungi</taxon>
        <taxon>Dikarya</taxon>
        <taxon>Ascomycota</taxon>
        <taxon>Taphrinomycotina</taxon>
        <taxon>Taphrinomycetes</taxon>
        <taxon>Taphrinales</taxon>
        <taxon>Protomycetaceae</taxon>
        <taxon>Protomyces</taxon>
    </lineage>
</organism>
<evidence type="ECO:0000313" key="4">
    <source>
        <dbReference type="EMBL" id="ORY83709.1"/>
    </source>
</evidence>
<dbReference type="OrthoDB" id="3824970at2759"/>
<comment type="caution">
    <text evidence="4">The sequence shown here is derived from an EMBL/GenBank/DDBJ whole genome shotgun (WGS) entry which is preliminary data.</text>
</comment>
<keyword evidence="2" id="KW-0732">Signal</keyword>
<gene>
    <name evidence="4" type="ORF">BCR37DRAFT_397972</name>
</gene>
<dbReference type="Gene3D" id="1.10.8.10">
    <property type="entry name" value="DNA helicase RuvA subunit, C-terminal domain"/>
    <property type="match status" value="1"/>
</dbReference>
<evidence type="ECO:0000256" key="2">
    <source>
        <dbReference type="SAM" id="SignalP"/>
    </source>
</evidence>
<name>A0A1Y2FIE0_PROLT</name>